<dbReference type="Proteomes" id="UP000679220">
    <property type="component" value="Unassembled WGS sequence"/>
</dbReference>
<dbReference type="RefSeq" id="WP_212191430.1">
    <property type="nucleotide sequence ID" value="NZ_JAGTAR010000018.1"/>
</dbReference>
<evidence type="ECO:0000313" key="4">
    <source>
        <dbReference type="Proteomes" id="UP000679220"/>
    </source>
</evidence>
<feature type="domain" description="Secretion system C-terminal sorting" evidence="2">
    <location>
        <begin position="744"/>
        <end position="810"/>
    </location>
</feature>
<dbReference type="AlphaFoldDB" id="A0A941IYD9"/>
<gene>
    <name evidence="3" type="ORF">KDU71_12575</name>
</gene>
<name>A0A941IYD9_9BACT</name>
<organism evidence="3 4">
    <name type="scientific">Carboxylicivirga sediminis</name>
    <dbReference type="NCBI Taxonomy" id="2006564"/>
    <lineage>
        <taxon>Bacteria</taxon>
        <taxon>Pseudomonadati</taxon>
        <taxon>Bacteroidota</taxon>
        <taxon>Bacteroidia</taxon>
        <taxon>Marinilabiliales</taxon>
        <taxon>Marinilabiliaceae</taxon>
        <taxon>Carboxylicivirga</taxon>
    </lineage>
</organism>
<reference evidence="3" key="1">
    <citation type="journal article" date="2018" name="Int. J. Syst. Evol. Microbiol.">
        <title>Carboxylicivirga sediminis sp. nov., isolated from coastal sediment.</title>
        <authorList>
            <person name="Wang F.Q."/>
            <person name="Ren L.H."/>
            <person name="Zou R.J."/>
            <person name="Sun Y.Z."/>
            <person name="Liu X.J."/>
            <person name="Jiang F."/>
            <person name="Liu L.J."/>
        </authorList>
    </citation>
    <scope>NUCLEOTIDE SEQUENCE</scope>
    <source>
        <strain evidence="3">JR1</strain>
    </source>
</reference>
<keyword evidence="1" id="KW-0732">Signal</keyword>
<evidence type="ECO:0000313" key="3">
    <source>
        <dbReference type="EMBL" id="MBR8536399.1"/>
    </source>
</evidence>
<accession>A0A941IYD9</accession>
<dbReference type="SUPFAM" id="SSF49478">
    <property type="entry name" value="Cna protein B-type domain"/>
    <property type="match status" value="1"/>
</dbReference>
<evidence type="ECO:0000256" key="1">
    <source>
        <dbReference type="SAM" id="SignalP"/>
    </source>
</evidence>
<feature type="chain" id="PRO_5037958098" evidence="1">
    <location>
        <begin position="21"/>
        <end position="814"/>
    </location>
</feature>
<feature type="signal peptide" evidence="1">
    <location>
        <begin position="1"/>
        <end position="20"/>
    </location>
</feature>
<proteinExistence type="predicted"/>
<sequence>MKRFTMLLLGVCLFSFSIKAQMVPTNDLSLKKTLTGNTVSEIAPYGSGFIMVSTDGTNDFITSTTDGTNFMDVETLELGSAKRLAGWADSDKAFYLGHNTSETPDAGKELRLFDGTSASYIFNHDPVANDLNPVTNVLRVMNGDSYYYHYLCAGTWSPATGTPTKGYLTDGTDGGTFDLIAPEGGFGPSDEALANGKFEGAAFNGKLYYEGKNEPLLGFAMSSLYAADGVNLTTVYTHDSDVEGLSNMIATSSHLYFYSSETYTTSGNARVFAMGTDDEVSLVTEASGTEIYCLKQIMPQTLGNKVYAVAVTTAGTKLVEMNGTSAQYYHLNNESESDNIVDMVVSGDYVYVLASTTGNETELFVIKPSSVEPAYVNAMAENISPSDNFSMLTAINGGVAFTGNDWVYVSSGNPGTTKSLMPQKAGITNLFSTADKLYVFANNGADTEIYEYTPNFSSKTITITVMEDGTTTGIQYMSVSLTDGLENYSGSTDADGNTQFSDIPYGNYEVSINGGSYVPYEGLLSVNDFFGDKTFYVVVGANFMINVYDAATNAQLADVTVEYVNTADQSSYSTTIVENRNMYMNNILTIPYGTYNVTITRVGYTAYTEEGVVVDANTQMVNYNINQGFISFYVRLFDNSRMPNETEVPAAGGGTVTLTNTDDPTMSYEASVIEVPMDGYVVYMSSFEDIPYGNYSGIATADGFEDASFTLVLNDDSNFPPHPAVYMDPIPTGIEDTELTKVRVYPNPADDFIQLESANAIQSVEIYSVNGTKVKALNNEQITQINISELPKGLYLVATTDSNGQRQITKINKR</sequence>
<comment type="caution">
    <text evidence="3">The sequence shown here is derived from an EMBL/GenBank/DDBJ whole genome shotgun (WGS) entry which is preliminary data.</text>
</comment>
<dbReference type="EMBL" id="JAGTAR010000018">
    <property type="protein sequence ID" value="MBR8536399.1"/>
    <property type="molecule type" value="Genomic_DNA"/>
</dbReference>
<dbReference type="Pfam" id="PF18962">
    <property type="entry name" value="Por_Secre_tail"/>
    <property type="match status" value="1"/>
</dbReference>
<dbReference type="InterPro" id="IPR013783">
    <property type="entry name" value="Ig-like_fold"/>
</dbReference>
<reference evidence="3" key="2">
    <citation type="submission" date="2021-04" db="EMBL/GenBank/DDBJ databases">
        <authorList>
            <person name="Zhang T."/>
            <person name="Zhang Y."/>
            <person name="Lu D."/>
            <person name="Zuo D."/>
            <person name="Du Z."/>
        </authorList>
    </citation>
    <scope>NUCLEOTIDE SEQUENCE</scope>
    <source>
        <strain evidence="3">JR1</strain>
    </source>
</reference>
<protein>
    <submittedName>
        <fullName evidence="3">T9SS type A sorting domain-containing protein</fullName>
    </submittedName>
</protein>
<evidence type="ECO:0000259" key="2">
    <source>
        <dbReference type="Pfam" id="PF18962"/>
    </source>
</evidence>
<dbReference type="InterPro" id="IPR026444">
    <property type="entry name" value="Secre_tail"/>
</dbReference>
<dbReference type="NCBIfam" id="TIGR04183">
    <property type="entry name" value="Por_Secre_tail"/>
    <property type="match status" value="1"/>
</dbReference>
<dbReference type="Gene3D" id="2.60.40.10">
    <property type="entry name" value="Immunoglobulins"/>
    <property type="match status" value="1"/>
</dbReference>
<keyword evidence="4" id="KW-1185">Reference proteome</keyword>